<evidence type="ECO:0000256" key="11">
    <source>
        <dbReference type="ARBA" id="ARBA00033342"/>
    </source>
</evidence>
<keyword evidence="6 13" id="KW-0472">Membrane</keyword>
<proteinExistence type="inferred from homology"/>
<keyword evidence="5 13" id="KW-1133">Transmembrane helix</keyword>
<feature type="domain" description="Membrane insertase YidC/Oxa/ALB C-terminal" evidence="14">
    <location>
        <begin position="36"/>
        <end position="253"/>
    </location>
</feature>
<comment type="caution">
    <text evidence="15">The sequence shown here is derived from an EMBL/GenBank/DDBJ whole genome shotgun (WGS) entry which is preliminary data.</text>
</comment>
<dbReference type="PANTHER" id="PTHR12428:SF65">
    <property type="entry name" value="CYTOCHROME C OXIDASE ASSEMBLY PROTEIN COX18, MITOCHONDRIAL"/>
    <property type="match status" value="1"/>
</dbReference>
<keyword evidence="4 12" id="KW-0812">Transmembrane</keyword>
<dbReference type="Pfam" id="PF02096">
    <property type="entry name" value="60KD_IMP"/>
    <property type="match status" value="1"/>
</dbReference>
<evidence type="ECO:0000256" key="3">
    <source>
        <dbReference type="ARBA" id="ARBA00015325"/>
    </source>
</evidence>
<protein>
    <recommendedName>
        <fullName evidence="3">Membrane protein insertase YidC</fullName>
    </recommendedName>
    <alternativeName>
        <fullName evidence="11">Foldase YidC</fullName>
    </alternativeName>
    <alternativeName>
        <fullName evidence="10">Membrane integrase YidC</fullName>
    </alternativeName>
    <alternativeName>
        <fullName evidence="9">Membrane protein YidC</fullName>
    </alternativeName>
</protein>
<dbReference type="Proteomes" id="UP000254118">
    <property type="component" value="Unassembled WGS sequence"/>
</dbReference>
<evidence type="ECO:0000256" key="12">
    <source>
        <dbReference type="RuleBase" id="RU003945"/>
    </source>
</evidence>
<feature type="transmembrane region" description="Helical" evidence="13">
    <location>
        <begin position="34"/>
        <end position="59"/>
    </location>
</feature>
<sequence>MPNLLYPFDYAISTVLAAAHSALAAVGFAPNSALTWVLSIAVLVVVVRAVMLPLTIHGVKLAQASGRARPALNELRKKYEGKTDLESLKAMRAEQMAIQAEHGMSSIGCLPLLLQIPIMWSLYQVLQHVANGDPIGVMTRDLVASMRSGRLVGVSLADRIGGFGNLFSSPGHFAVIITLAVLSAALIYITQKRFVLANMSLEGMPEGFADVQKMMPLLSSVGILVAAVAVPVGLLVYWVVSNALTLVQTGIITTWFPTPYTPAAEALARRRGQCSPANK</sequence>
<evidence type="ECO:0000259" key="14">
    <source>
        <dbReference type="Pfam" id="PF02096"/>
    </source>
</evidence>
<dbReference type="RefSeq" id="WP_115029980.1">
    <property type="nucleotide sequence ID" value="NZ_UFYA01000001.1"/>
</dbReference>
<evidence type="ECO:0000256" key="9">
    <source>
        <dbReference type="ARBA" id="ARBA00031538"/>
    </source>
</evidence>
<dbReference type="InterPro" id="IPR001708">
    <property type="entry name" value="YidC/ALB3/OXA1/COX18"/>
</dbReference>
<evidence type="ECO:0000256" key="4">
    <source>
        <dbReference type="ARBA" id="ARBA00022692"/>
    </source>
</evidence>
<gene>
    <name evidence="15" type="primary">misCB</name>
    <name evidence="15" type="ORF">NCTC7915_00758</name>
</gene>
<feature type="transmembrane region" description="Helical" evidence="13">
    <location>
        <begin position="171"/>
        <end position="189"/>
    </location>
</feature>
<dbReference type="GO" id="GO:0051205">
    <property type="term" value="P:protein insertion into membrane"/>
    <property type="evidence" value="ECO:0007669"/>
    <property type="project" value="TreeGrafter"/>
</dbReference>
<name>A0AA46H021_9MICO</name>
<dbReference type="GO" id="GO:0032977">
    <property type="term" value="F:membrane insertase activity"/>
    <property type="evidence" value="ECO:0007669"/>
    <property type="project" value="InterPro"/>
</dbReference>
<evidence type="ECO:0000256" key="6">
    <source>
        <dbReference type="ARBA" id="ARBA00023136"/>
    </source>
</evidence>
<dbReference type="InterPro" id="IPR028055">
    <property type="entry name" value="YidC/Oxa/ALB_C"/>
</dbReference>
<comment type="similarity">
    <text evidence="2">Belongs to the OXA1/ALB3/YidC family. Type 1 subfamily.</text>
</comment>
<reference evidence="15 16" key="1">
    <citation type="submission" date="2018-06" db="EMBL/GenBank/DDBJ databases">
        <authorList>
            <consortium name="Pathogen Informatics"/>
            <person name="Doyle S."/>
        </authorList>
    </citation>
    <scope>NUCLEOTIDE SEQUENCE [LARGE SCALE GENOMIC DNA]</scope>
    <source>
        <strain evidence="15 16">NCTC7915</strain>
    </source>
</reference>
<dbReference type="NCBIfam" id="TIGR03592">
    <property type="entry name" value="yidC_oxa1_cterm"/>
    <property type="match status" value="1"/>
</dbReference>
<evidence type="ECO:0000256" key="7">
    <source>
        <dbReference type="ARBA" id="ARBA00025034"/>
    </source>
</evidence>
<dbReference type="PANTHER" id="PTHR12428">
    <property type="entry name" value="OXA1"/>
    <property type="match status" value="1"/>
</dbReference>
<dbReference type="GO" id="GO:0005886">
    <property type="term" value="C:plasma membrane"/>
    <property type="evidence" value="ECO:0007669"/>
    <property type="project" value="TreeGrafter"/>
</dbReference>
<evidence type="ECO:0000256" key="10">
    <source>
        <dbReference type="ARBA" id="ARBA00033245"/>
    </source>
</evidence>
<evidence type="ECO:0000256" key="13">
    <source>
        <dbReference type="SAM" id="Phobius"/>
    </source>
</evidence>
<feature type="transmembrane region" description="Helical" evidence="13">
    <location>
        <begin position="217"/>
        <end position="240"/>
    </location>
</feature>
<dbReference type="AlphaFoldDB" id="A0AA46H021"/>
<comment type="subcellular location">
    <subcellularLocation>
        <location evidence="1 12">Membrane</location>
        <topology evidence="1 12">Multi-pass membrane protein</topology>
    </subcellularLocation>
</comment>
<evidence type="ECO:0000313" key="15">
    <source>
        <dbReference type="EMBL" id="STD07196.1"/>
    </source>
</evidence>
<accession>A0AA46H021</accession>
<comment type="subunit">
    <text evidence="8">Interacts with the Sec translocase complex via SecD. Specifically interacts with transmembrane segments of nascent integral membrane proteins during membrane integration.</text>
</comment>
<evidence type="ECO:0000256" key="2">
    <source>
        <dbReference type="ARBA" id="ARBA00010527"/>
    </source>
</evidence>
<evidence type="ECO:0000256" key="5">
    <source>
        <dbReference type="ARBA" id="ARBA00022989"/>
    </source>
</evidence>
<comment type="function">
    <text evidence="7">Required for the insertion and/or proper folding and/or complex formation of integral membrane proteins into the membrane. Involved in integration of membrane proteins that insert both dependently and independently of the Sec translocase complex, as well as at least some lipoproteins. Aids folding of multispanning membrane proteins.</text>
</comment>
<evidence type="ECO:0000256" key="1">
    <source>
        <dbReference type="ARBA" id="ARBA00004141"/>
    </source>
</evidence>
<dbReference type="EMBL" id="UFYA01000001">
    <property type="protein sequence ID" value="STD07196.1"/>
    <property type="molecule type" value="Genomic_DNA"/>
</dbReference>
<evidence type="ECO:0000256" key="8">
    <source>
        <dbReference type="ARBA" id="ARBA00026028"/>
    </source>
</evidence>
<evidence type="ECO:0000313" key="16">
    <source>
        <dbReference type="Proteomes" id="UP000254118"/>
    </source>
</evidence>
<organism evidence="15 16">
    <name type="scientific">Dermatophilus congolensis</name>
    <dbReference type="NCBI Taxonomy" id="1863"/>
    <lineage>
        <taxon>Bacteria</taxon>
        <taxon>Bacillati</taxon>
        <taxon>Actinomycetota</taxon>
        <taxon>Actinomycetes</taxon>
        <taxon>Micrococcales</taxon>
        <taxon>Dermatophilaceae</taxon>
        <taxon>Dermatophilus</taxon>
    </lineage>
</organism>